<protein>
    <submittedName>
        <fullName evidence="1">Uncharacterized protein</fullName>
    </submittedName>
</protein>
<dbReference type="EMBL" id="UPXX01000004">
    <property type="protein sequence ID" value="VBB41615.1"/>
    <property type="molecule type" value="Genomic_DNA"/>
</dbReference>
<proteinExistence type="predicted"/>
<gene>
    <name evidence="1" type="ORF">TRIP_B120050</name>
</gene>
<organism evidence="1">
    <name type="scientific">Uncultured Desulfatiglans sp</name>
    <dbReference type="NCBI Taxonomy" id="1748965"/>
    <lineage>
        <taxon>Bacteria</taxon>
        <taxon>Pseudomonadati</taxon>
        <taxon>Thermodesulfobacteriota</taxon>
        <taxon>Desulfobacteria</taxon>
        <taxon>Desulfatiglandales</taxon>
        <taxon>Desulfatiglandaceae</taxon>
        <taxon>Desulfatiglans</taxon>
        <taxon>environmental samples</taxon>
    </lineage>
</organism>
<evidence type="ECO:0000313" key="1">
    <source>
        <dbReference type="EMBL" id="VBB41615.1"/>
    </source>
</evidence>
<sequence>MGIQDLELIEERQFEFQSPEQIRPEYLIGVWEHADGGHSVMIRLHPLGIFGTNNCFYGTDGANFR</sequence>
<name>A0A653A0R1_UNCDX</name>
<reference evidence="1" key="1">
    <citation type="submission" date="2018-07" db="EMBL/GenBank/DDBJ databases">
        <authorList>
            <consortium name="Genoscope - CEA"/>
            <person name="William W."/>
        </authorList>
    </citation>
    <scope>NUCLEOTIDE SEQUENCE</scope>
    <source>
        <strain evidence="1">IK1</strain>
    </source>
</reference>
<dbReference type="AlphaFoldDB" id="A0A653A0R1"/>
<accession>A0A653A0R1</accession>